<dbReference type="InterPro" id="IPR025608">
    <property type="entry name" value="TcpE"/>
</dbReference>
<dbReference type="Proteomes" id="UP001290462">
    <property type="component" value="Unassembled WGS sequence"/>
</dbReference>
<accession>A0AAW9JYY6</accession>
<feature type="transmembrane region" description="Helical" evidence="1">
    <location>
        <begin position="38"/>
        <end position="58"/>
    </location>
</feature>
<organism evidence="2 3">
    <name type="scientific">Carnobacterium maltaromaticum</name>
    <name type="common">Carnobacterium piscicola</name>
    <dbReference type="NCBI Taxonomy" id="2751"/>
    <lineage>
        <taxon>Bacteria</taxon>
        <taxon>Bacillati</taxon>
        <taxon>Bacillota</taxon>
        <taxon>Bacilli</taxon>
        <taxon>Lactobacillales</taxon>
        <taxon>Carnobacteriaceae</taxon>
        <taxon>Carnobacterium</taxon>
    </lineage>
</organism>
<dbReference type="EMBL" id="JAVBVO010000002">
    <property type="protein sequence ID" value="MDZ5757540.1"/>
    <property type="molecule type" value="Genomic_DNA"/>
</dbReference>
<gene>
    <name evidence="2" type="ORF">RAK27_02605</name>
</gene>
<protein>
    <submittedName>
        <fullName evidence="2">TcpE family conjugal transfer membrane protein</fullName>
    </submittedName>
</protein>
<evidence type="ECO:0000313" key="2">
    <source>
        <dbReference type="EMBL" id="MDZ5757540.1"/>
    </source>
</evidence>
<dbReference type="RefSeq" id="WP_322808437.1">
    <property type="nucleotide sequence ID" value="NZ_JAVBVO010000002.1"/>
</dbReference>
<comment type="caution">
    <text evidence="2">The sequence shown here is derived from an EMBL/GenBank/DDBJ whole genome shotgun (WGS) entry which is preliminary data.</text>
</comment>
<dbReference type="AlphaFoldDB" id="A0AAW9JYY6"/>
<proteinExistence type="predicted"/>
<reference evidence="2" key="1">
    <citation type="submission" date="2023-08" db="EMBL/GenBank/DDBJ databases">
        <title>Genomic characterization of piscicolin 126 produced by Carnobacterium maltaromaticum CM22 strain isolated from salmon (Salmo salar).</title>
        <authorList>
            <person name="Gonzalez-Gragera E."/>
            <person name="Garcia-Lopez J.D."/>
            <person name="Teso-Perez C."/>
            <person name="Gimenez-Hernandez I."/>
            <person name="Peralta-Sanchez J.M."/>
            <person name="Valdivia E."/>
            <person name="Montalban-Lopez M."/>
            <person name="Martin-Platero A.M."/>
            <person name="Banos A."/>
            <person name="Martinez-Bueno M."/>
        </authorList>
    </citation>
    <scope>NUCLEOTIDE SEQUENCE</scope>
    <source>
        <strain evidence="2">CM22</strain>
    </source>
</reference>
<sequence length="135" mass="16228">MDEKFYDYSVGLNTPYWIQEVRDGKGRLLWWFSTPMELSFFVTFFFVFLLCLLFAPVIQVITNYSFGLGYLIYLYAPYRLARLYCEFEPDGKKMHVYLSDVLQYGVDFLLNEKIIYQGERIELDEEEIVFEKIKL</sequence>
<keyword evidence="1" id="KW-1133">Transmembrane helix</keyword>
<evidence type="ECO:0000256" key="1">
    <source>
        <dbReference type="SAM" id="Phobius"/>
    </source>
</evidence>
<keyword evidence="1" id="KW-0472">Membrane</keyword>
<name>A0AAW9JYY6_CARML</name>
<evidence type="ECO:0000313" key="3">
    <source>
        <dbReference type="Proteomes" id="UP001290462"/>
    </source>
</evidence>
<keyword evidence="1" id="KW-0812">Transmembrane</keyword>
<dbReference type="Pfam" id="PF12648">
    <property type="entry name" value="TcpE"/>
    <property type="match status" value="1"/>
</dbReference>